<dbReference type="Pfam" id="PF02752">
    <property type="entry name" value="Arrestin_C"/>
    <property type="match status" value="1"/>
</dbReference>
<dbReference type="Gene3D" id="2.60.40.640">
    <property type="match status" value="2"/>
</dbReference>
<comment type="caution">
    <text evidence="5">The sequence shown here is derived from an EMBL/GenBank/DDBJ whole genome shotgun (WGS) entry which is preliminary data.</text>
</comment>
<dbReference type="SUPFAM" id="SSF81296">
    <property type="entry name" value="E set domains"/>
    <property type="match status" value="2"/>
</dbReference>
<feature type="domain" description="Arrestin C-terminal-like" evidence="4">
    <location>
        <begin position="175"/>
        <end position="306"/>
    </location>
</feature>
<dbReference type="SMART" id="SM01017">
    <property type="entry name" value="Arrestin_C"/>
    <property type="match status" value="2"/>
</dbReference>
<evidence type="ECO:0000256" key="1">
    <source>
        <dbReference type="ARBA" id="ARBA00005298"/>
    </source>
</evidence>
<evidence type="ECO:0000313" key="5">
    <source>
        <dbReference type="EMBL" id="KAL0821328.1"/>
    </source>
</evidence>
<dbReference type="InterPro" id="IPR050357">
    <property type="entry name" value="Arrestin_domain-protein"/>
</dbReference>
<keyword evidence="2" id="KW-0716">Sensory transduction</keyword>
<dbReference type="PANTHER" id="PTHR11188">
    <property type="entry name" value="ARRESTIN DOMAIN CONTAINING PROTEIN"/>
    <property type="match status" value="1"/>
</dbReference>
<protein>
    <recommendedName>
        <fullName evidence="4">Arrestin C-terminal-like domain-containing protein</fullName>
    </recommendedName>
</protein>
<accession>A0ABD0SNB1</accession>
<feature type="domain" description="Arrestin C-terminal-like" evidence="4">
    <location>
        <begin position="4"/>
        <end position="150"/>
    </location>
</feature>
<dbReference type="InterPro" id="IPR014752">
    <property type="entry name" value="Arrestin-like_C"/>
</dbReference>
<dbReference type="AlphaFoldDB" id="A0ABD0SNB1"/>
<gene>
    <name evidence="5" type="ORF">ABMA28_005920</name>
</gene>
<organism evidence="5 6">
    <name type="scientific">Loxostege sticticalis</name>
    <name type="common">Beet webworm moth</name>
    <dbReference type="NCBI Taxonomy" id="481309"/>
    <lineage>
        <taxon>Eukaryota</taxon>
        <taxon>Metazoa</taxon>
        <taxon>Ecdysozoa</taxon>
        <taxon>Arthropoda</taxon>
        <taxon>Hexapoda</taxon>
        <taxon>Insecta</taxon>
        <taxon>Pterygota</taxon>
        <taxon>Neoptera</taxon>
        <taxon>Endopterygota</taxon>
        <taxon>Lepidoptera</taxon>
        <taxon>Glossata</taxon>
        <taxon>Ditrysia</taxon>
        <taxon>Pyraloidea</taxon>
        <taxon>Crambidae</taxon>
        <taxon>Pyraustinae</taxon>
        <taxon>Loxostege</taxon>
    </lineage>
</organism>
<dbReference type="EMBL" id="JBEDNZ010000018">
    <property type="protein sequence ID" value="KAL0821328.1"/>
    <property type="molecule type" value="Genomic_DNA"/>
</dbReference>
<name>A0ABD0SNB1_LOXSC</name>
<feature type="compositionally biased region" description="Polar residues" evidence="3">
    <location>
        <begin position="489"/>
        <end position="501"/>
    </location>
</feature>
<dbReference type="Proteomes" id="UP001549921">
    <property type="component" value="Unassembled WGS sequence"/>
</dbReference>
<feature type="compositionally biased region" description="Pro residues" evidence="3">
    <location>
        <begin position="328"/>
        <end position="337"/>
    </location>
</feature>
<dbReference type="InterPro" id="IPR014756">
    <property type="entry name" value="Ig_E-set"/>
</dbReference>
<feature type="compositionally biased region" description="Pro residues" evidence="3">
    <location>
        <begin position="354"/>
        <end position="457"/>
    </location>
</feature>
<evidence type="ECO:0000259" key="4">
    <source>
        <dbReference type="SMART" id="SM01017"/>
    </source>
</evidence>
<feature type="region of interest" description="Disordered" evidence="3">
    <location>
        <begin position="326"/>
        <end position="598"/>
    </location>
</feature>
<dbReference type="PANTHER" id="PTHR11188:SF176">
    <property type="entry name" value="ARRESTIN DOMAIN-CONTAINING PROTEIN 1"/>
    <property type="match status" value="1"/>
</dbReference>
<evidence type="ECO:0000256" key="3">
    <source>
        <dbReference type="SAM" id="MobiDB-lite"/>
    </source>
</evidence>
<sequence>MGYEEGQIILDSPTGAYYAGQDVNGRVVFELTKRKKVRGIYVKIKGFCSVHWTTQESRRRNDRTEHYTVNHDSHEEYFNVKTYVLGGKNAEHNLEPGKHEYLFNFQIPQNVPSSFEGQYGHVRYELKAVADRPFKVDQEIHHPLRVMEPLDLNQENCKDPVEFEFDQSYCCWCMSAGSSHTLVKMPVTGYCPGQTIPLEVSCNNTSTVEVDAIKFAIKKHTEYRAVDAPGTKYEADTILEVRKGPIPGNTERNWTVELEVPEMDIYNLNSCSYIDIRYIFKVTIEVSGCHSNKDDACNLIFGTVPLVGFEGNLPALQNQLPQTTFPVPNGPYPPPIVNQPIATSNNFQGVNSPYPGPNPPYPNASPYPAPSPYPSPNPPYPGVGPLPNNPPYPGANPPYPNASPYPGANPPYPNSTPVQGKPPYPNGAPNPSPNPPYPNSPGQNPPYPNASPYPGANPPYLNSTPVHGNPPYPNGAPNPSPNAPYPNSTPEQSNLPYSNATPIPGSNPPYPGASPYPKNPSPSLGGGLRTGNMGFIGVQDPASVPLLPPGAGVPYPPTVTSPYATASAPEPSTPGSEQKKLEDNPNNSPYNPEFINKN</sequence>
<evidence type="ECO:0000256" key="2">
    <source>
        <dbReference type="ARBA" id="ARBA00022606"/>
    </source>
</evidence>
<dbReference type="InterPro" id="IPR011021">
    <property type="entry name" value="Arrestin-like_N"/>
</dbReference>
<dbReference type="InterPro" id="IPR011022">
    <property type="entry name" value="Arrestin_C-like"/>
</dbReference>
<dbReference type="Pfam" id="PF00339">
    <property type="entry name" value="Arrestin_N"/>
    <property type="match status" value="1"/>
</dbReference>
<proteinExistence type="inferred from homology"/>
<comment type="similarity">
    <text evidence="1">Belongs to the arrestin family.</text>
</comment>
<evidence type="ECO:0000313" key="6">
    <source>
        <dbReference type="Proteomes" id="UP001549921"/>
    </source>
</evidence>
<dbReference type="PRINTS" id="PR01217">
    <property type="entry name" value="PRICHEXTENSN"/>
</dbReference>
<feature type="compositionally biased region" description="Pro residues" evidence="3">
    <location>
        <begin position="468"/>
        <end position="484"/>
    </location>
</feature>
<reference evidence="5 6" key="1">
    <citation type="submission" date="2024-06" db="EMBL/GenBank/DDBJ databases">
        <title>A chromosome-level genome assembly of beet webworm, Loxostege sticticalis.</title>
        <authorList>
            <person name="Zhang Y."/>
        </authorList>
    </citation>
    <scope>NUCLEOTIDE SEQUENCE [LARGE SCALE GENOMIC DNA]</scope>
    <source>
        <strain evidence="5">AQ028</strain>
        <tissue evidence="5">Male pupae</tissue>
    </source>
</reference>
<feature type="compositionally biased region" description="Pro residues" evidence="3">
    <location>
        <begin position="505"/>
        <end position="520"/>
    </location>
</feature>